<accession>A0A4R8ICA9</accession>
<proteinExistence type="predicted"/>
<sequence length="126" mass="14524">MKKLILSAAFLGLGVFGFAQQSKSISGDHTQKKAERLQKMKQELNLTDAQVLQLKTLHEKKAVERKADFDAKKVDRMQKMKENEAEMQKILTPDQFKKYQEIKAKKMADRKAKFQDRKKVDGAVVK</sequence>
<dbReference type="OrthoDB" id="956918at2"/>
<dbReference type="Proteomes" id="UP000295313">
    <property type="component" value="Unassembled WGS sequence"/>
</dbReference>
<evidence type="ECO:0000313" key="3">
    <source>
        <dbReference type="Proteomes" id="UP000295313"/>
    </source>
</evidence>
<evidence type="ECO:0008006" key="4">
    <source>
        <dbReference type="Google" id="ProtNLM"/>
    </source>
</evidence>
<feature type="chain" id="PRO_5020256058" description="Spy/CpxP family protein refolding chaperone" evidence="1">
    <location>
        <begin position="20"/>
        <end position="126"/>
    </location>
</feature>
<gene>
    <name evidence="2" type="ORF">B0I22_0114</name>
</gene>
<evidence type="ECO:0000313" key="2">
    <source>
        <dbReference type="EMBL" id="TDX86016.1"/>
    </source>
</evidence>
<evidence type="ECO:0000256" key="1">
    <source>
        <dbReference type="SAM" id="SignalP"/>
    </source>
</evidence>
<name>A0A4R8ICA9_9FLAO</name>
<keyword evidence="3" id="KW-1185">Reference proteome</keyword>
<dbReference type="RefSeq" id="WP_133942664.1">
    <property type="nucleotide sequence ID" value="NZ_SOEO01000001.1"/>
</dbReference>
<keyword evidence="1" id="KW-0732">Signal</keyword>
<dbReference type="EMBL" id="SOEO01000001">
    <property type="protein sequence ID" value="TDX86016.1"/>
    <property type="molecule type" value="Genomic_DNA"/>
</dbReference>
<comment type="caution">
    <text evidence="2">The sequence shown here is derived from an EMBL/GenBank/DDBJ whole genome shotgun (WGS) entry which is preliminary data.</text>
</comment>
<feature type="signal peptide" evidence="1">
    <location>
        <begin position="1"/>
        <end position="19"/>
    </location>
</feature>
<protein>
    <recommendedName>
        <fullName evidence="4">Spy/CpxP family protein refolding chaperone</fullName>
    </recommendedName>
</protein>
<organism evidence="2 3">
    <name type="scientific">Epilithonimonas xixisoli</name>
    <dbReference type="NCBI Taxonomy" id="1476462"/>
    <lineage>
        <taxon>Bacteria</taxon>
        <taxon>Pseudomonadati</taxon>
        <taxon>Bacteroidota</taxon>
        <taxon>Flavobacteriia</taxon>
        <taxon>Flavobacteriales</taxon>
        <taxon>Weeksellaceae</taxon>
        <taxon>Chryseobacterium group</taxon>
        <taxon>Epilithonimonas</taxon>
    </lineage>
</organism>
<dbReference type="AlphaFoldDB" id="A0A4R8ICA9"/>
<reference evidence="2 3" key="1">
    <citation type="submission" date="2019-03" db="EMBL/GenBank/DDBJ databases">
        <title>Genomic Encyclopedia of Type Strains, Phase III (KMG-III): the genomes of soil and plant-associated and newly described type strains.</title>
        <authorList>
            <person name="Whitman W."/>
        </authorList>
    </citation>
    <scope>NUCLEOTIDE SEQUENCE [LARGE SCALE GENOMIC DNA]</scope>
    <source>
        <strain evidence="2 3">CGMCC 1.12802</strain>
    </source>
</reference>